<dbReference type="Pfam" id="PF08327">
    <property type="entry name" value="AHSA1"/>
    <property type="match status" value="1"/>
</dbReference>
<dbReference type="Gene3D" id="3.30.530.20">
    <property type="match status" value="1"/>
</dbReference>
<evidence type="ECO:0000313" key="4">
    <source>
        <dbReference type="Proteomes" id="UP000294856"/>
    </source>
</evidence>
<dbReference type="GO" id="GO:0030638">
    <property type="term" value="P:polyketide metabolic process"/>
    <property type="evidence" value="ECO:0007669"/>
    <property type="project" value="InterPro"/>
</dbReference>
<evidence type="ECO:0000256" key="1">
    <source>
        <dbReference type="ARBA" id="ARBA00006817"/>
    </source>
</evidence>
<dbReference type="PANTHER" id="PTHR38436:SF1">
    <property type="entry name" value="ESTER CYCLASE"/>
    <property type="match status" value="1"/>
</dbReference>
<dbReference type="EMBL" id="SMFR01000008">
    <property type="protein sequence ID" value="TCJ89897.1"/>
    <property type="molecule type" value="Genomic_DNA"/>
</dbReference>
<dbReference type="InterPro" id="IPR009959">
    <property type="entry name" value="Cyclase_SnoaL-like"/>
</dbReference>
<dbReference type="PANTHER" id="PTHR38436">
    <property type="entry name" value="POLYKETIDE CYCLASE SNOAL-LIKE DOMAIN"/>
    <property type="match status" value="1"/>
</dbReference>
<dbReference type="AlphaFoldDB" id="A0A4R1F6I4"/>
<comment type="caution">
    <text evidence="3">The sequence shown here is derived from an EMBL/GenBank/DDBJ whole genome shotgun (WGS) entry which is preliminary data.</text>
</comment>
<feature type="domain" description="Activator of Hsp90 ATPase homologue 1/2-like C-terminal" evidence="2">
    <location>
        <begin position="57"/>
        <end position="140"/>
    </location>
</feature>
<reference evidence="3 4" key="1">
    <citation type="submission" date="2019-03" db="EMBL/GenBank/DDBJ databases">
        <title>Genomic Encyclopedia of Type Strains, Phase IV (KMG-IV): sequencing the most valuable type-strain genomes for metagenomic binning, comparative biology and taxonomic classification.</title>
        <authorList>
            <person name="Goeker M."/>
        </authorList>
    </citation>
    <scope>NUCLEOTIDE SEQUENCE [LARGE SCALE GENOMIC DNA]</scope>
    <source>
        <strain evidence="3 4">DSM 44684</strain>
    </source>
</reference>
<gene>
    <name evidence="3" type="ORF">DFR71_6186</name>
</gene>
<comment type="similarity">
    <text evidence="1">Belongs to the AHA1 family.</text>
</comment>
<dbReference type="SUPFAM" id="SSF55961">
    <property type="entry name" value="Bet v1-like"/>
    <property type="match status" value="1"/>
</dbReference>
<dbReference type="RefSeq" id="WP_067458198.1">
    <property type="nucleotide sequence ID" value="NZ_SMFR01000008.1"/>
</dbReference>
<dbReference type="Gene3D" id="3.10.450.50">
    <property type="match status" value="1"/>
</dbReference>
<evidence type="ECO:0000313" key="3">
    <source>
        <dbReference type="EMBL" id="TCJ89897.1"/>
    </source>
</evidence>
<dbReference type="InterPro" id="IPR013538">
    <property type="entry name" value="ASHA1/2-like_C"/>
</dbReference>
<dbReference type="SUPFAM" id="SSF54427">
    <property type="entry name" value="NTF2-like"/>
    <property type="match status" value="1"/>
</dbReference>
<evidence type="ECO:0000259" key="2">
    <source>
        <dbReference type="Pfam" id="PF08327"/>
    </source>
</evidence>
<proteinExistence type="inferred from homology"/>
<dbReference type="InterPro" id="IPR023393">
    <property type="entry name" value="START-like_dom_sf"/>
</dbReference>
<keyword evidence="4" id="KW-1185">Reference proteome</keyword>
<accession>A0A4R1F6I4</accession>
<dbReference type="STRING" id="1210063.GCA_001612665_05767"/>
<dbReference type="Pfam" id="PF07366">
    <property type="entry name" value="SnoaL"/>
    <property type="match status" value="1"/>
</dbReference>
<protein>
    <submittedName>
        <fullName evidence="3">Activator of Hsp90 ATPase-like protein</fullName>
    </submittedName>
</protein>
<dbReference type="Proteomes" id="UP000294856">
    <property type="component" value="Unassembled WGS sequence"/>
</dbReference>
<dbReference type="OrthoDB" id="129343at2"/>
<organism evidence="3 4">
    <name type="scientific">Nocardia alba</name>
    <dbReference type="NCBI Taxonomy" id="225051"/>
    <lineage>
        <taxon>Bacteria</taxon>
        <taxon>Bacillati</taxon>
        <taxon>Actinomycetota</taxon>
        <taxon>Actinomycetes</taxon>
        <taxon>Mycobacteriales</taxon>
        <taxon>Nocardiaceae</taxon>
        <taxon>Nocardia</taxon>
    </lineage>
</organism>
<name>A0A4R1F6I4_9NOCA</name>
<sequence length="321" mass="35390">MTAPKSHTESPYGTAPENTEEWAVRKQVWVPAGPNAAFEVFVSHPTEWCPDHDVLVAPRDRIVFEPRVGGRWYEISTSGEMRDLGRILHFEPGHSLSLTWRVDGRWQPVDDDEIASRIVVTFTPGDAGGTDVEFTHLELWRHGPDAEVIRNAVGGDSPGETLALFERAVRRRYPAVADPTTAPDVGTTAANKRVVLASFDALASGELDLPLAAQMHTPEYIDHQARPGSARGPAMVVAHARWLRSVYPDLAFEIEDIIAEDDKVVLRCVFTGTHLGDLFGIAPTGKLVRTDQIHILRLDGGRIAEHWAGRDHSKLAEQLGV</sequence>
<dbReference type="InterPro" id="IPR032710">
    <property type="entry name" value="NTF2-like_dom_sf"/>
</dbReference>